<dbReference type="EMBL" id="HG674621">
    <property type="protein sequence ID" value="CDJ39707.1"/>
    <property type="molecule type" value="Genomic_DNA"/>
</dbReference>
<gene>
    <name evidence="2" type="ORF">ETH_00033825</name>
</gene>
<keyword evidence="3" id="KW-1185">Reference proteome</keyword>
<reference evidence="2" key="2">
    <citation type="submission" date="2013-10" db="EMBL/GenBank/DDBJ databases">
        <authorList>
            <person name="Aslett M."/>
        </authorList>
    </citation>
    <scope>NUCLEOTIDE SEQUENCE [LARGE SCALE GENOMIC DNA]</scope>
    <source>
        <strain evidence="2">Houghton</strain>
    </source>
</reference>
<dbReference type="VEuPathDB" id="ToxoDB:ETH_00033825"/>
<dbReference type="Proteomes" id="UP000030747">
    <property type="component" value="Unassembled WGS sequence"/>
</dbReference>
<organism evidence="2 3">
    <name type="scientific">Eimeria tenella</name>
    <name type="common">Coccidian parasite</name>
    <dbReference type="NCBI Taxonomy" id="5802"/>
    <lineage>
        <taxon>Eukaryota</taxon>
        <taxon>Sar</taxon>
        <taxon>Alveolata</taxon>
        <taxon>Apicomplexa</taxon>
        <taxon>Conoidasida</taxon>
        <taxon>Coccidia</taxon>
        <taxon>Eucoccidiorida</taxon>
        <taxon>Eimeriorina</taxon>
        <taxon>Eimeriidae</taxon>
        <taxon>Eimeria</taxon>
    </lineage>
</organism>
<feature type="compositionally biased region" description="Low complexity" evidence="1">
    <location>
        <begin position="67"/>
        <end position="80"/>
    </location>
</feature>
<dbReference type="OrthoDB" id="332008at2759"/>
<accession>U6KNK7</accession>
<evidence type="ECO:0000313" key="2">
    <source>
        <dbReference type="EMBL" id="CDJ39707.1"/>
    </source>
</evidence>
<sequence>MLRKNYENFVLLKHKQALVTPGPKKAKDFPRGLIVAYPSGHIISAATRQHFVGLAPPEGFRGGAPKQQQPQQQQQQQQQQRLRRKLRSHETEPSCAANGSTRFLSLLCRADLSGTFLKNFSSEIFLEEFHDYIKLHLQHWAVVYDPE</sequence>
<evidence type="ECO:0000256" key="1">
    <source>
        <dbReference type="SAM" id="MobiDB-lite"/>
    </source>
</evidence>
<feature type="non-terminal residue" evidence="2">
    <location>
        <position position="147"/>
    </location>
</feature>
<name>U6KNK7_EIMTE</name>
<dbReference type="VEuPathDB" id="ToxoDB:ETH2_1312700"/>
<evidence type="ECO:0000313" key="3">
    <source>
        <dbReference type="Proteomes" id="UP000030747"/>
    </source>
</evidence>
<proteinExistence type="predicted"/>
<dbReference type="AlphaFoldDB" id="U6KNK7"/>
<feature type="region of interest" description="Disordered" evidence="1">
    <location>
        <begin position="54"/>
        <end position="95"/>
    </location>
</feature>
<dbReference type="GeneID" id="25255831"/>
<protein>
    <submittedName>
        <fullName evidence="2">Uncharacterized protein</fullName>
    </submittedName>
</protein>
<dbReference type="RefSeq" id="XP_013230460.1">
    <property type="nucleotide sequence ID" value="XM_013375006.1"/>
</dbReference>
<reference evidence="2" key="1">
    <citation type="submission" date="2013-10" db="EMBL/GenBank/DDBJ databases">
        <title>Genomic analysis of the causative agents of coccidiosis in chickens.</title>
        <authorList>
            <person name="Reid A.J."/>
            <person name="Blake D."/>
            <person name="Billington K."/>
            <person name="Browne H."/>
            <person name="Dunn M."/>
            <person name="Hung S."/>
            <person name="Kawahara F."/>
            <person name="Miranda-Saavedra D."/>
            <person name="Mourier T."/>
            <person name="Nagra H."/>
            <person name="Otto T.D."/>
            <person name="Rawlings N."/>
            <person name="Sanchez A."/>
            <person name="Sanders M."/>
            <person name="Subramaniam C."/>
            <person name="Tay Y."/>
            <person name="Dear P."/>
            <person name="Doerig C."/>
            <person name="Gruber A."/>
            <person name="Parkinson J."/>
            <person name="Shirley M."/>
            <person name="Wan K.L."/>
            <person name="Berriman M."/>
            <person name="Tomley F."/>
            <person name="Pain A."/>
        </authorList>
    </citation>
    <scope>NUCLEOTIDE SEQUENCE [LARGE SCALE GENOMIC DNA]</scope>
    <source>
        <strain evidence="2">Houghton</strain>
    </source>
</reference>